<dbReference type="Proteomes" id="UP000198287">
    <property type="component" value="Unassembled WGS sequence"/>
</dbReference>
<feature type="region of interest" description="Disordered" evidence="1">
    <location>
        <begin position="1"/>
        <end position="33"/>
    </location>
</feature>
<dbReference type="AlphaFoldDB" id="A0A226ERC5"/>
<dbReference type="EMBL" id="LNIX01000002">
    <property type="protein sequence ID" value="OXA59146.1"/>
    <property type="molecule type" value="Genomic_DNA"/>
</dbReference>
<comment type="caution">
    <text evidence="2">The sequence shown here is derived from an EMBL/GenBank/DDBJ whole genome shotgun (WGS) entry which is preliminary data.</text>
</comment>
<sequence length="525" mass="59506">MLQRSHPVHPDVSEPPPLQSDSEEEEYEDMSTQKLKKVVEEGGLTQTSTALILGIFMQKVDDRDEKLKNVVKAGSSTTTTTVATTSRLKAIREAVQGRISFVGNDEDLVKDPQFKLAMESLVKNPITAVFNGVTLTALWDQKRSRFGYRDSTPRHEHPNGVNFFKCRLDFCWIDEKCPTWNHCPTHCPTSVYFVRDIKANTTTIAIIIPKILKTGGYKDEELQIYSKSKTGLSNSKSLYYYMDSHKDSKTNPHEAVLKSFNSFIYSTEDLLAGEGNQHNMVAMSVMTMLYNSVCDVKDRVKFINEEIHFRNCDGFQKDFFVKLRQIFEVNDFIFKITGEKKSTTVLPKSLHPAVSYGHLPSSYLARDTTTGEIYSGVKWGMKVHTKGAGSNGHTTAKKTALSDFDKSQINRVYQFAHPKADLIKDKKSYTRLSKGEKKIHLEMKEKAQRVETLGHISSLLAQMLGLKINSHDIIFMAQKFSHFDDSFSKSIFDDVFGYLYGEVVEVEIPMVVKDGDGNLIFQFVK</sequence>
<gene>
    <name evidence="2" type="ORF">Fcan01_05682</name>
</gene>
<evidence type="ECO:0000313" key="3">
    <source>
        <dbReference type="Proteomes" id="UP000198287"/>
    </source>
</evidence>
<name>A0A226ERC5_FOLCA</name>
<protein>
    <submittedName>
        <fullName evidence="2">Uncharacterized protein</fullName>
    </submittedName>
</protein>
<evidence type="ECO:0000256" key="1">
    <source>
        <dbReference type="SAM" id="MobiDB-lite"/>
    </source>
</evidence>
<accession>A0A226ERC5</accession>
<proteinExistence type="predicted"/>
<reference evidence="2 3" key="1">
    <citation type="submission" date="2015-12" db="EMBL/GenBank/DDBJ databases">
        <title>The genome of Folsomia candida.</title>
        <authorList>
            <person name="Faddeeva A."/>
            <person name="Derks M.F."/>
            <person name="Anvar Y."/>
            <person name="Smit S."/>
            <person name="Van Straalen N."/>
            <person name="Roelofs D."/>
        </authorList>
    </citation>
    <scope>NUCLEOTIDE SEQUENCE [LARGE SCALE GENOMIC DNA]</scope>
    <source>
        <strain evidence="2 3">VU population</strain>
        <tissue evidence="2">Whole body</tissue>
    </source>
</reference>
<evidence type="ECO:0000313" key="2">
    <source>
        <dbReference type="EMBL" id="OXA59146.1"/>
    </source>
</evidence>
<organism evidence="2 3">
    <name type="scientific">Folsomia candida</name>
    <name type="common">Springtail</name>
    <dbReference type="NCBI Taxonomy" id="158441"/>
    <lineage>
        <taxon>Eukaryota</taxon>
        <taxon>Metazoa</taxon>
        <taxon>Ecdysozoa</taxon>
        <taxon>Arthropoda</taxon>
        <taxon>Hexapoda</taxon>
        <taxon>Collembola</taxon>
        <taxon>Entomobryomorpha</taxon>
        <taxon>Isotomoidea</taxon>
        <taxon>Isotomidae</taxon>
        <taxon>Proisotominae</taxon>
        <taxon>Folsomia</taxon>
    </lineage>
</organism>
<keyword evidence="3" id="KW-1185">Reference proteome</keyword>